<dbReference type="InterPro" id="IPR052567">
    <property type="entry name" value="OP_Dioxygenase"/>
</dbReference>
<sequence>MTQQTISILAELFEEFGQNTYGEACSQIAHAISCAQFAALKQYSELLVISAFLHDIGHLIADREQLSGLTELGYPQHDELAANWLCAQGFPPTVTEPIRLHVAAKRYQARIGLQHLSPASLATLEEQGGLMDDEEAQSFEQHPYSNEALLLRQCDDAGKPDSTAEIDLKFWLNLVETFLVR</sequence>
<dbReference type="AlphaFoldDB" id="A0A148KKU9"/>
<dbReference type="RefSeq" id="WP_068381822.1">
    <property type="nucleotide sequence ID" value="NZ_LSNE01000018.1"/>
</dbReference>
<dbReference type="SUPFAM" id="SSF109604">
    <property type="entry name" value="HD-domain/PDEase-like"/>
    <property type="match status" value="1"/>
</dbReference>
<evidence type="ECO:0000313" key="2">
    <source>
        <dbReference type="Proteomes" id="UP000070299"/>
    </source>
</evidence>
<organism evidence="1 2">
    <name type="scientific">Paraglaciecola hydrolytica</name>
    <dbReference type="NCBI Taxonomy" id="1799789"/>
    <lineage>
        <taxon>Bacteria</taxon>
        <taxon>Pseudomonadati</taxon>
        <taxon>Pseudomonadota</taxon>
        <taxon>Gammaproteobacteria</taxon>
        <taxon>Alteromonadales</taxon>
        <taxon>Alteromonadaceae</taxon>
        <taxon>Paraglaciecola</taxon>
    </lineage>
</organism>
<dbReference type="EMBL" id="LSNE01000018">
    <property type="protein sequence ID" value="KXI26934.1"/>
    <property type="molecule type" value="Genomic_DNA"/>
</dbReference>
<proteinExistence type="predicted"/>
<keyword evidence="2" id="KW-1185">Reference proteome</keyword>
<name>A0A148KKU9_9ALTE</name>
<dbReference type="Gene3D" id="1.10.3210.10">
    <property type="entry name" value="Hypothetical protein af1432"/>
    <property type="match status" value="1"/>
</dbReference>
<comment type="caution">
    <text evidence="1">The sequence shown here is derived from an EMBL/GenBank/DDBJ whole genome shotgun (WGS) entry which is preliminary data.</text>
</comment>
<evidence type="ECO:0008006" key="3">
    <source>
        <dbReference type="Google" id="ProtNLM"/>
    </source>
</evidence>
<dbReference type="PANTHER" id="PTHR40202">
    <property type="match status" value="1"/>
</dbReference>
<evidence type="ECO:0000313" key="1">
    <source>
        <dbReference type="EMBL" id="KXI26934.1"/>
    </source>
</evidence>
<dbReference type="OrthoDB" id="823268at2"/>
<protein>
    <recommendedName>
        <fullName evidence="3">HD domain-containing protein</fullName>
    </recommendedName>
</protein>
<dbReference type="PANTHER" id="PTHR40202:SF1">
    <property type="entry name" value="HD DOMAIN-CONTAINING PROTEIN"/>
    <property type="match status" value="1"/>
</dbReference>
<dbReference type="STRING" id="1799789.AX660_02180"/>
<reference evidence="2" key="1">
    <citation type="submission" date="2016-02" db="EMBL/GenBank/DDBJ databases">
        <authorList>
            <person name="Schultz-Johansen M."/>
            <person name="Glaring M.A."/>
            <person name="Bech P.K."/>
            <person name="Stougaard P."/>
        </authorList>
    </citation>
    <scope>NUCLEOTIDE SEQUENCE [LARGE SCALE GENOMIC DNA]</scope>
    <source>
        <strain evidence="2">S66</strain>
    </source>
</reference>
<accession>A0A148KKU9</accession>
<dbReference type="Proteomes" id="UP000070299">
    <property type="component" value="Unassembled WGS sequence"/>
</dbReference>
<gene>
    <name evidence="1" type="ORF">AX660_02180</name>
</gene>